<feature type="compositionally biased region" description="Polar residues" evidence="1">
    <location>
        <begin position="74"/>
        <end position="87"/>
    </location>
</feature>
<dbReference type="GO" id="GO:0035196">
    <property type="term" value="P:miRNA processing"/>
    <property type="evidence" value="ECO:0007669"/>
    <property type="project" value="InterPro"/>
</dbReference>
<gene>
    <name evidence="2" type="ORF">NCGR_LOCUS47721</name>
</gene>
<feature type="compositionally biased region" description="Low complexity" evidence="1">
    <location>
        <begin position="39"/>
        <end position="54"/>
    </location>
</feature>
<dbReference type="AlphaFoldDB" id="A0A811R2Z7"/>
<dbReference type="PANTHER" id="PTHR36054:SF2">
    <property type="entry name" value="PROTEIN SICKLE"/>
    <property type="match status" value="1"/>
</dbReference>
<feature type="compositionally biased region" description="Low complexity" evidence="1">
    <location>
        <begin position="21"/>
        <end position="31"/>
    </location>
</feature>
<sequence length="317" mass="34027">MDGGEHEAEESSSQRRERLLALRSAANASPAGAPPPAPAGSLLPDPDLPGDQAASVCPPPPHRFDYYTNPAAAFTSSYSGGATNPTWSHKRKGPPACYAPPPPAYGNHGSNYHPPHQQHIPSQVHSPSPMPQDAPGSSPWRSPMQFQDPMSGYQGAPRAPPPWGSHSGPQGRGSYSNSANFVFRHPNPSRGGSPMNYGPRGGPYSSYGRGREPNYFGSPGSRGRGGRGGVGFHNHPGRQGRSYFNKSMLDDPWLDLQPAVGNILIPRADYDSNKSWLPESLRKKKETPAQGQIKSTSGLSLAEYLDLSFNEVSDKEK</sequence>
<evidence type="ECO:0000313" key="2">
    <source>
        <dbReference type="EMBL" id="CAD6264416.1"/>
    </source>
</evidence>
<reference evidence="2" key="1">
    <citation type="submission" date="2020-10" db="EMBL/GenBank/DDBJ databases">
        <authorList>
            <person name="Han B."/>
            <person name="Lu T."/>
            <person name="Zhao Q."/>
            <person name="Huang X."/>
            <person name="Zhao Y."/>
        </authorList>
    </citation>
    <scope>NUCLEOTIDE SEQUENCE</scope>
</reference>
<feature type="region of interest" description="Disordered" evidence="1">
    <location>
        <begin position="1"/>
        <end position="239"/>
    </location>
</feature>
<feature type="compositionally biased region" description="Gly residues" evidence="1">
    <location>
        <begin position="220"/>
        <end position="231"/>
    </location>
</feature>
<proteinExistence type="predicted"/>
<dbReference type="OrthoDB" id="1935385at2759"/>
<evidence type="ECO:0000256" key="1">
    <source>
        <dbReference type="SAM" id="MobiDB-lite"/>
    </source>
</evidence>
<dbReference type="PANTHER" id="PTHR36054">
    <property type="entry name" value="PROTEIN SICKLE"/>
    <property type="match status" value="1"/>
</dbReference>
<dbReference type="InterPro" id="IPR039292">
    <property type="entry name" value="SICKLE"/>
</dbReference>
<evidence type="ECO:0000313" key="3">
    <source>
        <dbReference type="Proteomes" id="UP000604825"/>
    </source>
</evidence>
<dbReference type="GO" id="GO:0000398">
    <property type="term" value="P:mRNA splicing, via spliceosome"/>
    <property type="evidence" value="ECO:0007669"/>
    <property type="project" value="InterPro"/>
</dbReference>
<protein>
    <submittedName>
        <fullName evidence="2">Uncharacterized protein</fullName>
    </submittedName>
</protein>
<accession>A0A811R2Z7</accession>
<dbReference type="Proteomes" id="UP000604825">
    <property type="component" value="Unassembled WGS sequence"/>
</dbReference>
<name>A0A811R2Z7_9POAL</name>
<dbReference type="EMBL" id="CAJGYO010000012">
    <property type="protein sequence ID" value="CAD6264416.1"/>
    <property type="molecule type" value="Genomic_DNA"/>
</dbReference>
<comment type="caution">
    <text evidence="2">The sequence shown here is derived from an EMBL/GenBank/DDBJ whole genome shotgun (WGS) entry which is preliminary data.</text>
</comment>
<keyword evidence="3" id="KW-1185">Reference proteome</keyword>
<organism evidence="2 3">
    <name type="scientific">Miscanthus lutarioriparius</name>
    <dbReference type="NCBI Taxonomy" id="422564"/>
    <lineage>
        <taxon>Eukaryota</taxon>
        <taxon>Viridiplantae</taxon>
        <taxon>Streptophyta</taxon>
        <taxon>Embryophyta</taxon>
        <taxon>Tracheophyta</taxon>
        <taxon>Spermatophyta</taxon>
        <taxon>Magnoliopsida</taxon>
        <taxon>Liliopsida</taxon>
        <taxon>Poales</taxon>
        <taxon>Poaceae</taxon>
        <taxon>PACMAD clade</taxon>
        <taxon>Panicoideae</taxon>
        <taxon>Andropogonodae</taxon>
        <taxon>Andropogoneae</taxon>
        <taxon>Saccharinae</taxon>
        <taxon>Miscanthus</taxon>
    </lineage>
</organism>